<protein>
    <submittedName>
        <fullName evidence="1">Uncharacterized protein</fullName>
    </submittedName>
</protein>
<dbReference type="Proteomes" id="UP000828048">
    <property type="component" value="Chromosome 11"/>
</dbReference>
<organism evidence="1 2">
    <name type="scientific">Vaccinium darrowii</name>
    <dbReference type="NCBI Taxonomy" id="229202"/>
    <lineage>
        <taxon>Eukaryota</taxon>
        <taxon>Viridiplantae</taxon>
        <taxon>Streptophyta</taxon>
        <taxon>Embryophyta</taxon>
        <taxon>Tracheophyta</taxon>
        <taxon>Spermatophyta</taxon>
        <taxon>Magnoliopsida</taxon>
        <taxon>eudicotyledons</taxon>
        <taxon>Gunneridae</taxon>
        <taxon>Pentapetalae</taxon>
        <taxon>asterids</taxon>
        <taxon>Ericales</taxon>
        <taxon>Ericaceae</taxon>
        <taxon>Vaccinioideae</taxon>
        <taxon>Vaccinieae</taxon>
        <taxon>Vaccinium</taxon>
    </lineage>
</organism>
<keyword evidence="2" id="KW-1185">Reference proteome</keyword>
<evidence type="ECO:0000313" key="2">
    <source>
        <dbReference type="Proteomes" id="UP000828048"/>
    </source>
</evidence>
<dbReference type="EMBL" id="CM037161">
    <property type="protein sequence ID" value="KAH7853243.1"/>
    <property type="molecule type" value="Genomic_DNA"/>
</dbReference>
<proteinExistence type="predicted"/>
<name>A0ACB7YJ81_9ERIC</name>
<evidence type="ECO:0000313" key="1">
    <source>
        <dbReference type="EMBL" id="KAH7853243.1"/>
    </source>
</evidence>
<comment type="caution">
    <text evidence="1">The sequence shown here is derived from an EMBL/GenBank/DDBJ whole genome shotgun (WGS) entry which is preliminary data.</text>
</comment>
<gene>
    <name evidence="1" type="ORF">Vadar_000480</name>
</gene>
<reference evidence="1 2" key="1">
    <citation type="journal article" date="2021" name="Hortic Res">
        <title>High-quality reference genome and annotation aids understanding of berry development for evergreen blueberry (Vaccinium darrowii).</title>
        <authorList>
            <person name="Yu J."/>
            <person name="Hulse-Kemp A.M."/>
            <person name="Babiker E."/>
            <person name="Staton M."/>
        </authorList>
    </citation>
    <scope>NUCLEOTIDE SEQUENCE [LARGE SCALE GENOMIC DNA]</scope>
    <source>
        <strain evidence="2">cv. NJ 8807/NJ 8810</strain>
        <tissue evidence="1">Young leaf</tissue>
    </source>
</reference>
<sequence length="456" mass="51104">MASRLSSSNSDSSRFCRCGYGPCVVTTSRSSKNPGRLYYRCPKAPPCDKWNGWVDDSSHKTTYTAPQNHPADSNNGNTDTIKSLEVDVASLRAQQLQLINIGINLGKNQAPPTQHRLAVAGAEVGKLSRKGPRVVWDSQLTRVFLDLAIKEIEEEGRSTTQLSNHSLSRIAKSISALTNLPVTQQQCKNRYQVLRRDWQAWQLLADSRRGATGLGFNPATRTYTAPDFFWANLIRQNEHVAKFHDRHLDHEELMQRVFQEVTTIGDYVYILVDHDTNEANPLAMEEEDRLEAEEFGEGGGHTVAADIGDDVGTEVPTQVNEAVTPPYPRSMPRNPGQGSSGTKCKTPSSGTDELSQSMDRILTRFNTQRQQKPMVRLKHSVCDVSEALGTMECFNVRPRPPLYWWATDYFKSNPIDADWMMGQRGDDRMDHLHKKATDLAAEHPAECSPPPPWTLD</sequence>
<accession>A0ACB7YJ81</accession>